<dbReference type="InterPro" id="IPR011989">
    <property type="entry name" value="ARM-like"/>
</dbReference>
<evidence type="ECO:0000256" key="4">
    <source>
        <dbReference type="PROSITE-ProRule" id="PRU00103"/>
    </source>
</evidence>
<dbReference type="GO" id="GO:0010265">
    <property type="term" value="P:SCF complex assembly"/>
    <property type="evidence" value="ECO:0007669"/>
    <property type="project" value="InterPro"/>
</dbReference>
<organism evidence="7 8">
    <name type="scientific">Tothia fuscella</name>
    <dbReference type="NCBI Taxonomy" id="1048955"/>
    <lineage>
        <taxon>Eukaryota</taxon>
        <taxon>Fungi</taxon>
        <taxon>Dikarya</taxon>
        <taxon>Ascomycota</taxon>
        <taxon>Pezizomycotina</taxon>
        <taxon>Dothideomycetes</taxon>
        <taxon>Pleosporomycetidae</taxon>
        <taxon>Venturiales</taxon>
        <taxon>Cylindrosympodiaceae</taxon>
        <taxon>Tothia</taxon>
    </lineage>
</organism>
<evidence type="ECO:0000256" key="1">
    <source>
        <dbReference type="ARBA" id="ARBA00007657"/>
    </source>
</evidence>
<evidence type="ECO:0000259" key="6">
    <source>
        <dbReference type="Pfam" id="PF08623"/>
    </source>
</evidence>
<dbReference type="OrthoDB" id="6260732at2759"/>
<dbReference type="InterPro" id="IPR016024">
    <property type="entry name" value="ARM-type_fold"/>
</dbReference>
<feature type="region of interest" description="Disordered" evidence="5">
    <location>
        <begin position="369"/>
        <end position="402"/>
    </location>
</feature>
<dbReference type="SUPFAM" id="SSF48371">
    <property type="entry name" value="ARM repeat"/>
    <property type="match status" value="1"/>
</dbReference>
<dbReference type="PANTHER" id="PTHR12696">
    <property type="entry name" value="TIP120"/>
    <property type="match status" value="1"/>
</dbReference>
<feature type="compositionally biased region" description="Acidic residues" evidence="5">
    <location>
        <begin position="369"/>
        <end position="400"/>
    </location>
</feature>
<evidence type="ECO:0000256" key="3">
    <source>
        <dbReference type="ARBA" id="ARBA00022786"/>
    </source>
</evidence>
<feature type="domain" description="TATA-binding protein interacting (TIP20)" evidence="6">
    <location>
        <begin position="1144"/>
        <end position="1307"/>
    </location>
</feature>
<evidence type="ECO:0000256" key="2">
    <source>
        <dbReference type="ARBA" id="ARBA00022737"/>
    </source>
</evidence>
<evidence type="ECO:0000256" key="5">
    <source>
        <dbReference type="SAM" id="MobiDB-lite"/>
    </source>
</evidence>
<feature type="region of interest" description="Disordered" evidence="5">
    <location>
        <begin position="479"/>
        <end position="501"/>
    </location>
</feature>
<dbReference type="InterPro" id="IPR021133">
    <property type="entry name" value="HEAT_type_2"/>
</dbReference>
<feature type="repeat" description="HEAT" evidence="4">
    <location>
        <begin position="435"/>
        <end position="473"/>
    </location>
</feature>
<dbReference type="InterPro" id="IPR013932">
    <property type="entry name" value="TATA-bd_TIP120"/>
</dbReference>
<name>A0A9P4NX82_9PEZI</name>
<proteinExistence type="inferred from homology"/>
<reference evidence="7" key="1">
    <citation type="journal article" date="2020" name="Stud. Mycol.">
        <title>101 Dothideomycetes genomes: a test case for predicting lifestyles and emergence of pathogens.</title>
        <authorList>
            <person name="Haridas S."/>
            <person name="Albert R."/>
            <person name="Binder M."/>
            <person name="Bloem J."/>
            <person name="Labutti K."/>
            <person name="Salamov A."/>
            <person name="Andreopoulos B."/>
            <person name="Baker S."/>
            <person name="Barry K."/>
            <person name="Bills G."/>
            <person name="Bluhm B."/>
            <person name="Cannon C."/>
            <person name="Castanera R."/>
            <person name="Culley D."/>
            <person name="Daum C."/>
            <person name="Ezra D."/>
            <person name="Gonzalez J."/>
            <person name="Henrissat B."/>
            <person name="Kuo A."/>
            <person name="Liang C."/>
            <person name="Lipzen A."/>
            <person name="Lutzoni F."/>
            <person name="Magnuson J."/>
            <person name="Mondo S."/>
            <person name="Nolan M."/>
            <person name="Ohm R."/>
            <person name="Pangilinan J."/>
            <person name="Park H.-J."/>
            <person name="Ramirez L."/>
            <person name="Alfaro M."/>
            <person name="Sun H."/>
            <person name="Tritt A."/>
            <person name="Yoshinaga Y."/>
            <person name="Zwiers L.-H."/>
            <person name="Turgeon B."/>
            <person name="Goodwin S."/>
            <person name="Spatafora J."/>
            <person name="Crous P."/>
            <person name="Grigoriev I."/>
        </authorList>
    </citation>
    <scope>NUCLEOTIDE SEQUENCE</scope>
    <source>
        <strain evidence="7">CBS 130266</strain>
    </source>
</reference>
<comment type="caution">
    <text evidence="7">The sequence shown here is derived from an EMBL/GenBank/DDBJ whole genome shotgun (WGS) entry which is preliminary data.</text>
</comment>
<dbReference type="EMBL" id="MU007018">
    <property type="protein sequence ID" value="KAF2434064.1"/>
    <property type="molecule type" value="Genomic_DNA"/>
</dbReference>
<dbReference type="InterPro" id="IPR039852">
    <property type="entry name" value="CAND1/CAND2"/>
</dbReference>
<dbReference type="PROSITE" id="PS50077">
    <property type="entry name" value="HEAT_REPEAT"/>
    <property type="match status" value="1"/>
</dbReference>
<keyword evidence="8" id="KW-1185">Reference proteome</keyword>
<dbReference type="Pfam" id="PF25782">
    <property type="entry name" value="TPR_CAND1"/>
    <property type="match status" value="1"/>
</dbReference>
<evidence type="ECO:0000313" key="7">
    <source>
        <dbReference type="EMBL" id="KAF2434064.1"/>
    </source>
</evidence>
<evidence type="ECO:0000313" key="8">
    <source>
        <dbReference type="Proteomes" id="UP000800235"/>
    </source>
</evidence>
<sequence length="1329" mass="144780">MATAAAPSQPTSNAVAALLPKLYEDDPDLRYMGLADLSHLLSIAPPGMLAHDWNVSAKTVDGLLTVLKDSNGEVQNMAIKCLGPFVNKVADNVLCPLIDKISTVEIGDAVDNSVPALALRAIVVSLPRPTPGAPRSKPALDAYSAVSRALIPRLVGYWVFPPSRNDLPKPPTGMLTIDIENNTDSNAIDVLTEVGRCYGTMLQEAEVNALAKISLEILQHDRTSSVLKKKAVVAIAVLAPHFSNKALEQFILRIVEFLRSPGLTNNKRKLYITLLGSIAKSIPKKMGPTLKKIAPHVLAALSQAEIDRDLAQLEETEERDPEADEVREAALITLESFLLACPEDMKYFTKDTIDIINRFLKYDPNLAEDIDDEEMEEDDEDAFDGEEDFEEEAGADDEDDSSWKVRRTAAKVAHVFIQTRSSGDLLEDGTLYKTVAPALVSRFKEREETVRLEVLSALSLLVRLTGGRKAANNNHLTETITHSAMGPPHSRKRRRGGSDASMFDSHTQIALSVAPQPTTPPPGSAMSSLENLSPDIVRGVALLLKSQPLPTKQASISLMKNLAISLQGRLTDYLSQTIDPVVEAVKSTNLGSSSGGSHVTTVNSFRMEALQYLSAVADAHSSQALQPYLGKIIPALVSATKAKYTKVSVEALNAVEAYIKALTPPKSTHASQSDSACLKQLYDAISDRITNSEADTEVRQLAIRALGLLLGRTSSTALLSPSDRAGGFSTLENRLKNELTQLPTIRAIETTVALTNDANEFPHGWVALVSLELGAQLRKSRRMVRGSSLAALKTLSMNAASRAHLNSQTIADLLPLLLPLLSADDLHMLGPTLLILSTFVQQDARAVMTPDFTNAFGHMLMHTIVGSTLEALVVLTRTIGESGVGGPLMETLLKDVSMKANPDLVGKVVGNLLVAGGSTVPVKLNDFVGELKGKRDEKRKCLALSVLGEAALRLSTSSPLQPKLFMEYFTAESDKIPLAAAVALGRAGAGNIQVYLPAILQAMGSPKSNQYLLLHSIREIVQHDGTEAQIIPFAGTLWQNLLSASQADDNRAIGAECIGRLAVIDPKTYLPQLQTFLTDRTPGVRGMVISALRYTFADTDETYDEYLKPVIIGMLQTMLNETDLENRRLALTTLNSATHNKSELILPHMGQLLPLAMKETVPRPELMREVQMGPFKHKVDDGLEIRKSAYETLYALLESAFTLLDIPTFYDRVIAGLTDDHDIRTLCTLMLLRLIHLAPGETASRLDVLVEPFKAVLNTKPKENAVKQEIERMHEESRDVVRVSLVLSKSFVEESNDGGRPWGLFWEGVRKDFGGLVKLGEEEAREKER</sequence>
<dbReference type="Proteomes" id="UP000800235">
    <property type="component" value="Unassembled WGS sequence"/>
</dbReference>
<dbReference type="Pfam" id="PF08623">
    <property type="entry name" value="TIP120"/>
    <property type="match status" value="1"/>
</dbReference>
<accession>A0A9P4NX82</accession>
<keyword evidence="2" id="KW-0677">Repeat</keyword>
<gene>
    <name evidence="7" type="ORF">EJ08DRAFT_628200</name>
</gene>
<comment type="similarity">
    <text evidence="1">Belongs to the CAND family.</text>
</comment>
<keyword evidence="3" id="KW-0833">Ubl conjugation pathway</keyword>
<dbReference type="Gene3D" id="1.25.10.10">
    <property type="entry name" value="Leucine-rich Repeat Variant"/>
    <property type="match status" value="1"/>
</dbReference>
<protein>
    <submittedName>
        <fullName evidence="7">Cullin-associated NEDD8-dissociated protein-like protein</fullName>
    </submittedName>
</protein>